<keyword evidence="2" id="KW-1185">Reference proteome</keyword>
<organism evidence="1 2">
    <name type="scientific">Massilia solisilvae</name>
    <dbReference type="NCBI Taxonomy" id="1811225"/>
    <lineage>
        <taxon>Bacteria</taxon>
        <taxon>Pseudomonadati</taxon>
        <taxon>Pseudomonadota</taxon>
        <taxon>Betaproteobacteria</taxon>
        <taxon>Burkholderiales</taxon>
        <taxon>Oxalobacteraceae</taxon>
        <taxon>Telluria group</taxon>
        <taxon>Massilia</taxon>
    </lineage>
</organism>
<accession>A0ABT2BH26</accession>
<comment type="caution">
    <text evidence="1">The sequence shown here is derived from an EMBL/GenBank/DDBJ whole genome shotgun (WGS) entry which is preliminary data.</text>
</comment>
<sequence>MLVQEVSVAGSGNQVGLSRCSDGRLELTVPFGMEGVAAPQAIALLYKAFVVFRSTGRLKERLASVDGVESQGQDGLDDGDDGFTFCDALGLDELFSTIDPTRILSLIEGRGRVSTDRHLRIDRHLHRALFDAQGVPYLDHVTAPRRELRYATGDIVGLYCFVAEDFYENLLGIAVETPWGKFSAEGKALSAQFRERYLSAGASQYKGEPDSCAHTLQTLRHTLLVIDRNTAFRSPDYRALHDTLDRFLNAGLDTKGKDGLVWGVKDFWAVWESVCLVRAATDHFPQFLTCDFDHLPVAASSPAAEAKWLAQRKAIFARNELARRPDLVLLSDTGAKVIDFKFYASAPTRRIKQTHGDVEKPERDFLNIESYGLLLQNHLLRTAPHLASGVTLELWLPGQSASQATWQHMPRWDPSLSIVTIPTLEALEQYSLIYELR</sequence>
<proteinExistence type="predicted"/>
<evidence type="ECO:0000313" key="1">
    <source>
        <dbReference type="EMBL" id="MCS0607808.1"/>
    </source>
</evidence>
<dbReference type="Proteomes" id="UP001205861">
    <property type="component" value="Unassembled WGS sequence"/>
</dbReference>
<dbReference type="RefSeq" id="WP_258855505.1">
    <property type="nucleotide sequence ID" value="NZ_JANUGV010000001.1"/>
</dbReference>
<evidence type="ECO:0000313" key="2">
    <source>
        <dbReference type="Proteomes" id="UP001205861"/>
    </source>
</evidence>
<dbReference type="EMBL" id="JANUGV010000001">
    <property type="protein sequence ID" value="MCS0607808.1"/>
    <property type="molecule type" value="Genomic_DNA"/>
</dbReference>
<reference evidence="1 2" key="1">
    <citation type="submission" date="2022-08" db="EMBL/GenBank/DDBJ databases">
        <title>Reclassification of Massilia species as members of the genera Telluria, Duganella, Pseudoduganella, Mokoshia gen. nov. and Zemynaea gen. nov. using orthogonal and non-orthogonal genome-based approaches.</title>
        <authorList>
            <person name="Bowman J.P."/>
        </authorList>
    </citation>
    <scope>NUCLEOTIDE SEQUENCE [LARGE SCALE GENOMIC DNA]</scope>
    <source>
        <strain evidence="1 2">JCM 31607</strain>
    </source>
</reference>
<protein>
    <recommendedName>
        <fullName evidence="3">LlaJI family restriction endonuclease</fullName>
    </recommendedName>
</protein>
<name>A0ABT2BH26_9BURK</name>
<gene>
    <name evidence="1" type="ORF">NX773_06485</name>
</gene>
<evidence type="ECO:0008006" key="3">
    <source>
        <dbReference type="Google" id="ProtNLM"/>
    </source>
</evidence>